<gene>
    <name evidence="1" type="ORF">PPYR_01881</name>
</gene>
<dbReference type="AlphaFoldDB" id="A0A5N4B5M2"/>
<protein>
    <recommendedName>
        <fullName evidence="3">DUF4218 domain-containing protein</fullName>
    </recommendedName>
</protein>
<organism evidence="1 2">
    <name type="scientific">Photinus pyralis</name>
    <name type="common">Common eastern firefly</name>
    <name type="synonym">Lampyris pyralis</name>
    <dbReference type="NCBI Taxonomy" id="7054"/>
    <lineage>
        <taxon>Eukaryota</taxon>
        <taxon>Metazoa</taxon>
        <taxon>Ecdysozoa</taxon>
        <taxon>Arthropoda</taxon>
        <taxon>Hexapoda</taxon>
        <taxon>Insecta</taxon>
        <taxon>Pterygota</taxon>
        <taxon>Neoptera</taxon>
        <taxon>Endopterygota</taxon>
        <taxon>Coleoptera</taxon>
        <taxon>Polyphaga</taxon>
        <taxon>Elateriformia</taxon>
        <taxon>Elateroidea</taxon>
        <taxon>Lampyridae</taxon>
        <taxon>Lampyrinae</taxon>
        <taxon>Photinus</taxon>
    </lineage>
</organism>
<dbReference type="InParanoid" id="A0A5N4B5M2"/>
<accession>A0A5N4B5M2</accession>
<sequence length="239" mass="28531">MTFPDLSATLRSDASFRANVYEEYHTGRTPLEELSVDLVDQFPLDYMHLICLGVMKQLLLFWIKGNIAIRMTKEDYNSSIVELEKFRKFIHQRDFSRMPRSLQEIDRWKASEFRQFLLYTGPIILKNKLKDDQYTHFMSLHCAVRILTCEKLCLEYNEYAKQLLKYFVENFDLLYGPEYIGHNVHNLIHIPNDAVRFGVLDNFSAFKFENHMSEIKNMLKTSNRPLEQFINRTFEKRAY</sequence>
<dbReference type="EMBL" id="VVIM01000001">
    <property type="protein sequence ID" value="KAB0804911.1"/>
    <property type="molecule type" value="Genomic_DNA"/>
</dbReference>
<dbReference type="PANTHER" id="PTHR33053">
    <property type="entry name" value="PROTEIN, PUTATIVE-RELATED"/>
    <property type="match status" value="1"/>
</dbReference>
<comment type="caution">
    <text evidence="1">The sequence shown here is derived from an EMBL/GenBank/DDBJ whole genome shotgun (WGS) entry which is preliminary data.</text>
</comment>
<evidence type="ECO:0000313" key="1">
    <source>
        <dbReference type="EMBL" id="KAB0804911.1"/>
    </source>
</evidence>
<evidence type="ECO:0008006" key="3">
    <source>
        <dbReference type="Google" id="ProtNLM"/>
    </source>
</evidence>
<evidence type="ECO:0000313" key="2">
    <source>
        <dbReference type="Proteomes" id="UP000327044"/>
    </source>
</evidence>
<dbReference type="Proteomes" id="UP000327044">
    <property type="component" value="Unassembled WGS sequence"/>
</dbReference>
<keyword evidence="2" id="KW-1185">Reference proteome</keyword>
<name>A0A5N4B5M2_PHOPY</name>
<proteinExistence type="predicted"/>
<reference evidence="1 2" key="1">
    <citation type="journal article" date="2018" name="Elife">
        <title>Firefly genomes illuminate parallel origins of bioluminescence in beetles.</title>
        <authorList>
            <person name="Fallon T.R."/>
            <person name="Lower S.E."/>
            <person name="Chang C.H."/>
            <person name="Bessho-Uehara M."/>
            <person name="Martin G.J."/>
            <person name="Bewick A.J."/>
            <person name="Behringer M."/>
            <person name="Debat H.J."/>
            <person name="Wong I."/>
            <person name="Day J.C."/>
            <person name="Suvorov A."/>
            <person name="Silva C.J."/>
            <person name="Stanger-Hall K.F."/>
            <person name="Hall D.W."/>
            <person name="Schmitz R.J."/>
            <person name="Nelson D.R."/>
            <person name="Lewis S.M."/>
            <person name="Shigenobu S."/>
            <person name="Bybee S.M."/>
            <person name="Larracuente A.M."/>
            <person name="Oba Y."/>
            <person name="Weng J.K."/>
        </authorList>
    </citation>
    <scope>NUCLEOTIDE SEQUENCE [LARGE SCALE GENOMIC DNA]</scope>
    <source>
        <strain evidence="1">1611_PpyrPB1</strain>
        <tissue evidence="1">Whole body</tissue>
    </source>
</reference>